<evidence type="ECO:0000313" key="1">
    <source>
        <dbReference type="EMBL" id="VFU49388.1"/>
    </source>
</evidence>
<dbReference type="EMBL" id="CAADRP010001707">
    <property type="protein sequence ID" value="VFU49388.1"/>
    <property type="molecule type" value="Genomic_DNA"/>
</dbReference>
<gene>
    <name evidence="1" type="ORF">SVIM_LOCUS325349</name>
</gene>
<protein>
    <submittedName>
        <fullName evidence="1">Uncharacterized protein</fullName>
    </submittedName>
</protein>
<proteinExistence type="predicted"/>
<dbReference type="AlphaFoldDB" id="A0A6N2MIF3"/>
<sequence length="66" mass="7053">MGVAGISMVEVEIYRCMEEGEISLEEEVMSNDMVEEVTKMEEVETSTVEVVICSGGGDFLGGGGDE</sequence>
<reference evidence="1" key="1">
    <citation type="submission" date="2019-03" db="EMBL/GenBank/DDBJ databases">
        <authorList>
            <person name="Mank J."/>
            <person name="Almeida P."/>
        </authorList>
    </citation>
    <scope>NUCLEOTIDE SEQUENCE</scope>
    <source>
        <strain evidence="1">78183</strain>
    </source>
</reference>
<organism evidence="1">
    <name type="scientific">Salix viminalis</name>
    <name type="common">Common osier</name>
    <name type="synonym">Basket willow</name>
    <dbReference type="NCBI Taxonomy" id="40686"/>
    <lineage>
        <taxon>Eukaryota</taxon>
        <taxon>Viridiplantae</taxon>
        <taxon>Streptophyta</taxon>
        <taxon>Embryophyta</taxon>
        <taxon>Tracheophyta</taxon>
        <taxon>Spermatophyta</taxon>
        <taxon>Magnoliopsida</taxon>
        <taxon>eudicotyledons</taxon>
        <taxon>Gunneridae</taxon>
        <taxon>Pentapetalae</taxon>
        <taxon>rosids</taxon>
        <taxon>fabids</taxon>
        <taxon>Malpighiales</taxon>
        <taxon>Salicaceae</taxon>
        <taxon>Saliceae</taxon>
        <taxon>Salix</taxon>
    </lineage>
</organism>
<accession>A0A6N2MIF3</accession>
<name>A0A6N2MIF3_SALVM</name>